<feature type="transmembrane region" description="Helical" evidence="1">
    <location>
        <begin position="171"/>
        <end position="189"/>
    </location>
</feature>
<evidence type="ECO:0000313" key="3">
    <source>
        <dbReference type="Proteomes" id="UP000611945"/>
    </source>
</evidence>
<keyword evidence="3" id="KW-1185">Reference proteome</keyword>
<protein>
    <submittedName>
        <fullName evidence="2">Uncharacterized protein</fullName>
    </submittedName>
</protein>
<keyword evidence="1" id="KW-0812">Transmembrane</keyword>
<organism evidence="2 3">
    <name type="scientific">Serpens gallinarum</name>
    <dbReference type="NCBI Taxonomy" id="2763075"/>
    <lineage>
        <taxon>Bacteria</taxon>
        <taxon>Pseudomonadati</taxon>
        <taxon>Pseudomonadota</taxon>
        <taxon>Gammaproteobacteria</taxon>
        <taxon>Pseudomonadales</taxon>
        <taxon>Pseudomonadaceae</taxon>
        <taxon>Pseudomonas</taxon>
    </lineage>
</organism>
<gene>
    <name evidence="2" type="ORF">H9642_02910</name>
</gene>
<feature type="transmembrane region" description="Helical" evidence="1">
    <location>
        <begin position="88"/>
        <end position="106"/>
    </location>
</feature>
<keyword evidence="1" id="KW-0472">Membrane</keyword>
<name>A0ABR8TK94_9PSED</name>
<dbReference type="Proteomes" id="UP000611945">
    <property type="component" value="Unassembled WGS sequence"/>
</dbReference>
<dbReference type="EMBL" id="JACSQG010000001">
    <property type="protein sequence ID" value="MBD7976137.1"/>
    <property type="molecule type" value="Genomic_DNA"/>
</dbReference>
<reference evidence="2 3" key="1">
    <citation type="submission" date="2020-08" db="EMBL/GenBank/DDBJ databases">
        <title>A Genomic Blueprint of the Chicken Gut Microbiome.</title>
        <authorList>
            <person name="Gilroy R."/>
            <person name="Ravi A."/>
            <person name="Getino M."/>
            <person name="Pursley I."/>
            <person name="Horton D.L."/>
            <person name="Alikhan N.-F."/>
            <person name="Baker D."/>
            <person name="Gharbi K."/>
            <person name="Hall N."/>
            <person name="Watson M."/>
            <person name="Adriaenssens E.M."/>
            <person name="Foster-Nyarko E."/>
            <person name="Jarju S."/>
            <person name="Secka A."/>
            <person name="Antonio M."/>
            <person name="Oren A."/>
            <person name="Chaudhuri R."/>
            <person name="La Ragione R.M."/>
            <person name="Hildebrand F."/>
            <person name="Pallen M.J."/>
        </authorList>
    </citation>
    <scope>NUCLEOTIDE SEQUENCE [LARGE SCALE GENOMIC DNA]</scope>
    <source>
        <strain evidence="2 3">Sa2CUA2</strain>
    </source>
</reference>
<proteinExistence type="predicted"/>
<feature type="transmembrane region" description="Helical" evidence="1">
    <location>
        <begin position="51"/>
        <end position="76"/>
    </location>
</feature>
<comment type="caution">
    <text evidence="2">The sequence shown here is derived from an EMBL/GenBank/DDBJ whole genome shotgun (WGS) entry which is preliminary data.</text>
</comment>
<accession>A0ABR8TK94</accession>
<dbReference type="RefSeq" id="WP_251834901.1">
    <property type="nucleotide sequence ID" value="NZ_JACSQG010000001.1"/>
</dbReference>
<sequence length="198" mass="21977">MLDLWHIHLSFALVAFLLLPTGKLSLRTQCIVLAGLLLISYVPVDDLPLAIYLRTLAHDVSIVTLLGLGWVTLVRLGCVERLASPQRWQLIVLFGVMGLVLYPATLGMTPFDPYRLGYNPRAMIVVIGALALLMLYWRNGLAVAMLALATLGFSLELISSDNYWDYLLDPFVAMYCWGALFVGAVRLCLPRRANVLAD</sequence>
<keyword evidence="1" id="KW-1133">Transmembrane helix</keyword>
<evidence type="ECO:0000256" key="1">
    <source>
        <dbReference type="SAM" id="Phobius"/>
    </source>
</evidence>
<evidence type="ECO:0000313" key="2">
    <source>
        <dbReference type="EMBL" id="MBD7976137.1"/>
    </source>
</evidence>
<feature type="transmembrane region" description="Helical" evidence="1">
    <location>
        <begin position="118"/>
        <end position="136"/>
    </location>
</feature>
<feature type="transmembrane region" description="Helical" evidence="1">
    <location>
        <begin position="141"/>
        <end position="159"/>
    </location>
</feature>